<reference evidence="2" key="1">
    <citation type="submission" date="2019-03" db="EMBL/GenBank/DDBJ databases">
        <title>WGS assembly of Setaria viridis.</title>
        <authorList>
            <person name="Huang P."/>
            <person name="Jenkins J."/>
            <person name="Grimwood J."/>
            <person name="Barry K."/>
            <person name="Healey A."/>
            <person name="Mamidi S."/>
            <person name="Sreedasyam A."/>
            <person name="Shu S."/>
            <person name="Feldman M."/>
            <person name="Wu J."/>
            <person name="Yu Y."/>
            <person name="Chen C."/>
            <person name="Johnson J."/>
            <person name="Rokhsar D."/>
            <person name="Baxter I."/>
            <person name="Schmutz J."/>
            <person name="Brutnell T."/>
            <person name="Kellogg E."/>
        </authorList>
    </citation>
    <scope>NUCLEOTIDE SEQUENCE [LARGE SCALE GENOMIC DNA]</scope>
</reference>
<organism evidence="2 3">
    <name type="scientific">Setaria viridis</name>
    <name type="common">Green bristlegrass</name>
    <name type="synonym">Setaria italica subsp. viridis</name>
    <dbReference type="NCBI Taxonomy" id="4556"/>
    <lineage>
        <taxon>Eukaryota</taxon>
        <taxon>Viridiplantae</taxon>
        <taxon>Streptophyta</taxon>
        <taxon>Embryophyta</taxon>
        <taxon>Tracheophyta</taxon>
        <taxon>Spermatophyta</taxon>
        <taxon>Magnoliopsida</taxon>
        <taxon>Liliopsida</taxon>
        <taxon>Poales</taxon>
        <taxon>Poaceae</taxon>
        <taxon>PACMAD clade</taxon>
        <taxon>Panicoideae</taxon>
        <taxon>Panicodae</taxon>
        <taxon>Paniceae</taxon>
        <taxon>Cenchrinae</taxon>
        <taxon>Setaria</taxon>
    </lineage>
</organism>
<sequence>MQLPTRPTNTSSFDFSLLQSSPNKNQTGEPRNEQRYAPRGPSARVGVRRRPQPGGPGGQVPHARRAGRGRRGGQRRVRQGAAQAHQPLQGRRRPRVQGPGRQGGGRRLRQGQEQVQARRGEDVLPRGRGRRRCVRRGRVNAAAFPGRGAVAGSDFYQEINVCMDCISNIQTSMFLNVKISSRTPFCCGLFGGCATSGLLPALVSSGATAGATKPATARRQRS</sequence>
<dbReference type="Gramene" id="TKW16510">
    <property type="protein sequence ID" value="TKW16510"/>
    <property type="gene ID" value="SEVIR_5G303801v2"/>
</dbReference>
<feature type="compositionally biased region" description="Polar residues" evidence="1">
    <location>
        <begin position="1"/>
        <end position="29"/>
    </location>
</feature>
<protein>
    <submittedName>
        <fullName evidence="2">Uncharacterized protein</fullName>
    </submittedName>
</protein>
<accession>A0A4U6UJV8</accession>
<keyword evidence="3" id="KW-1185">Reference proteome</keyword>
<dbReference type="AlphaFoldDB" id="A0A4U6UJV8"/>
<feature type="region of interest" description="Disordered" evidence="1">
    <location>
        <begin position="1"/>
        <end position="129"/>
    </location>
</feature>
<feature type="compositionally biased region" description="Basic residues" evidence="1">
    <location>
        <begin position="62"/>
        <end position="78"/>
    </location>
</feature>
<evidence type="ECO:0000313" key="3">
    <source>
        <dbReference type="Proteomes" id="UP000298652"/>
    </source>
</evidence>
<gene>
    <name evidence="2" type="ORF">SEVIR_5G303801v2</name>
</gene>
<evidence type="ECO:0000313" key="2">
    <source>
        <dbReference type="EMBL" id="TKW16510.1"/>
    </source>
</evidence>
<name>A0A4U6UJV8_SETVI</name>
<feature type="compositionally biased region" description="Low complexity" evidence="1">
    <location>
        <begin position="79"/>
        <end position="89"/>
    </location>
</feature>
<dbReference type="Proteomes" id="UP000298652">
    <property type="component" value="Chromosome 5"/>
</dbReference>
<evidence type="ECO:0000256" key="1">
    <source>
        <dbReference type="SAM" id="MobiDB-lite"/>
    </source>
</evidence>
<dbReference type="EMBL" id="CM016556">
    <property type="protein sequence ID" value="TKW16510.1"/>
    <property type="molecule type" value="Genomic_DNA"/>
</dbReference>
<feature type="compositionally biased region" description="Basic and acidic residues" evidence="1">
    <location>
        <begin position="116"/>
        <end position="125"/>
    </location>
</feature>
<proteinExistence type="predicted"/>